<dbReference type="InParanoid" id="F6HB12"/>
<dbReference type="HOGENOM" id="CLU_3360737_0_0_1"/>
<keyword evidence="2" id="KW-1185">Reference proteome</keyword>
<gene>
    <name evidence="1" type="ordered locus">VIT_05s0094g00540</name>
</gene>
<accession>F6HB12</accession>
<organism evidence="1 2">
    <name type="scientific">Vitis vinifera</name>
    <name type="common">Grape</name>
    <dbReference type="NCBI Taxonomy" id="29760"/>
    <lineage>
        <taxon>Eukaryota</taxon>
        <taxon>Viridiplantae</taxon>
        <taxon>Streptophyta</taxon>
        <taxon>Embryophyta</taxon>
        <taxon>Tracheophyta</taxon>
        <taxon>Spermatophyta</taxon>
        <taxon>Magnoliopsida</taxon>
        <taxon>eudicotyledons</taxon>
        <taxon>Gunneridae</taxon>
        <taxon>Pentapetalae</taxon>
        <taxon>rosids</taxon>
        <taxon>Vitales</taxon>
        <taxon>Vitaceae</taxon>
        <taxon>Viteae</taxon>
        <taxon>Vitis</taxon>
    </lineage>
</organism>
<protein>
    <submittedName>
        <fullName evidence="1">Uncharacterized protein</fullName>
    </submittedName>
</protein>
<dbReference type="PaxDb" id="29760-VIT_05s0094g00540.t01"/>
<name>F6HB12_VITVI</name>
<evidence type="ECO:0000313" key="2">
    <source>
        <dbReference type="Proteomes" id="UP000009183"/>
    </source>
</evidence>
<proteinExistence type="predicted"/>
<dbReference type="AlphaFoldDB" id="F6HB12"/>
<dbReference type="Proteomes" id="UP000009183">
    <property type="component" value="Chromosome 5"/>
</dbReference>
<sequence length="36" mass="4134">MGYHTSPKFSMASTHRSVFREVKNPNKPLALLTRCK</sequence>
<reference evidence="2" key="1">
    <citation type="journal article" date="2007" name="Nature">
        <title>The grapevine genome sequence suggests ancestral hexaploidization in major angiosperm phyla.</title>
        <authorList>
            <consortium name="The French-Italian Public Consortium for Grapevine Genome Characterization."/>
            <person name="Jaillon O."/>
            <person name="Aury J.-M."/>
            <person name="Noel B."/>
            <person name="Policriti A."/>
            <person name="Clepet C."/>
            <person name="Casagrande A."/>
            <person name="Choisne N."/>
            <person name="Aubourg S."/>
            <person name="Vitulo N."/>
            <person name="Jubin C."/>
            <person name="Vezzi A."/>
            <person name="Legeai F."/>
            <person name="Hugueney P."/>
            <person name="Dasilva C."/>
            <person name="Horner D."/>
            <person name="Mica E."/>
            <person name="Jublot D."/>
            <person name="Poulain J."/>
            <person name="Bruyere C."/>
            <person name="Billault A."/>
            <person name="Segurens B."/>
            <person name="Gouyvenoux M."/>
            <person name="Ugarte E."/>
            <person name="Cattonaro F."/>
            <person name="Anthouard V."/>
            <person name="Vico V."/>
            <person name="Del Fabbro C."/>
            <person name="Alaux M."/>
            <person name="Di Gaspero G."/>
            <person name="Dumas V."/>
            <person name="Felice N."/>
            <person name="Paillard S."/>
            <person name="Juman I."/>
            <person name="Moroldo M."/>
            <person name="Scalabrin S."/>
            <person name="Canaguier A."/>
            <person name="Le Clainche I."/>
            <person name="Malacrida G."/>
            <person name="Durand E."/>
            <person name="Pesole G."/>
            <person name="Laucou V."/>
            <person name="Chatelet P."/>
            <person name="Merdinoglu D."/>
            <person name="Delledonne M."/>
            <person name="Pezzotti M."/>
            <person name="Lecharny A."/>
            <person name="Scarpelli C."/>
            <person name="Artiguenave F."/>
            <person name="Pe M.E."/>
            <person name="Valle G."/>
            <person name="Morgante M."/>
            <person name="Caboche M."/>
            <person name="Adam-Blondon A.-F."/>
            <person name="Weissenbach J."/>
            <person name="Quetier F."/>
            <person name="Wincker P."/>
        </authorList>
    </citation>
    <scope>NUCLEOTIDE SEQUENCE [LARGE SCALE GENOMIC DNA]</scope>
    <source>
        <strain evidence="2">cv. Pinot noir / PN40024</strain>
    </source>
</reference>
<evidence type="ECO:0000313" key="1">
    <source>
        <dbReference type="EMBL" id="CCB49382.1"/>
    </source>
</evidence>
<dbReference type="EMBL" id="FN595507">
    <property type="protein sequence ID" value="CCB49382.1"/>
    <property type="molecule type" value="Genomic_DNA"/>
</dbReference>